<sequence>MWVKLIRISLAPILLLGFAPVSAQEINYICFIQRANGRVINLTKLCERKVAVQPSIQQPQKPQLSEKELKKALELVGTAYADSYCEARAQGKTHRQASNDASSVAAEYFVRTGIPDDKLDVEWFQNANEKSKLLCPELQPKGRYT</sequence>
<reference evidence="2" key="1">
    <citation type="journal article" date="2020" name="mSystems">
        <title>Genome- and Community-Level Interaction Insights into Carbon Utilization and Element Cycling Functions of Hydrothermarchaeota in Hydrothermal Sediment.</title>
        <authorList>
            <person name="Zhou Z."/>
            <person name="Liu Y."/>
            <person name="Xu W."/>
            <person name="Pan J."/>
            <person name="Luo Z.H."/>
            <person name="Li M."/>
        </authorList>
    </citation>
    <scope>NUCLEOTIDE SEQUENCE [LARGE SCALE GENOMIC DNA]</scope>
    <source>
        <strain evidence="2">SpSt-418</strain>
    </source>
</reference>
<feature type="signal peptide" evidence="1">
    <location>
        <begin position="1"/>
        <end position="23"/>
    </location>
</feature>
<proteinExistence type="predicted"/>
<dbReference type="AlphaFoldDB" id="A0A7C3PGZ4"/>
<evidence type="ECO:0008006" key="3">
    <source>
        <dbReference type="Google" id="ProtNLM"/>
    </source>
</evidence>
<feature type="chain" id="PRO_5028437282" description="DUF732 domain-containing protein" evidence="1">
    <location>
        <begin position="24"/>
        <end position="145"/>
    </location>
</feature>
<dbReference type="EMBL" id="DSRU01000291">
    <property type="protein sequence ID" value="HFN00094.1"/>
    <property type="molecule type" value="Genomic_DNA"/>
</dbReference>
<evidence type="ECO:0000256" key="1">
    <source>
        <dbReference type="SAM" id="SignalP"/>
    </source>
</evidence>
<evidence type="ECO:0000313" key="2">
    <source>
        <dbReference type="EMBL" id="HFN00094.1"/>
    </source>
</evidence>
<protein>
    <recommendedName>
        <fullName evidence="3">DUF732 domain-containing protein</fullName>
    </recommendedName>
</protein>
<name>A0A7C3PGZ4_9CYAN</name>
<comment type="caution">
    <text evidence="2">The sequence shown here is derived from an EMBL/GenBank/DDBJ whole genome shotgun (WGS) entry which is preliminary data.</text>
</comment>
<organism evidence="2">
    <name type="scientific">Oscillatoriales cyanobacterium SpSt-418</name>
    <dbReference type="NCBI Taxonomy" id="2282169"/>
    <lineage>
        <taxon>Bacteria</taxon>
        <taxon>Bacillati</taxon>
        <taxon>Cyanobacteriota</taxon>
        <taxon>Cyanophyceae</taxon>
        <taxon>Oscillatoriophycideae</taxon>
        <taxon>Oscillatoriales</taxon>
    </lineage>
</organism>
<gene>
    <name evidence="2" type="ORF">ENR64_20515</name>
</gene>
<keyword evidence="1" id="KW-0732">Signal</keyword>
<accession>A0A7C3PGZ4</accession>